<sequence>MPLGTDYAGQDCAVARALEVVGERWTLLVVRDLFYGIRRYSELQKHIGLPPATLTDRLNHLVEHGVVDRIPGQGARDEYVLTPKGETLWPVISGLAQWGNENYVRPERRMVYMHRQDGASLDAQGACTQCGAIPVASDVVIRKPEREGMTDPVALALKEPHRLLEPLRT</sequence>
<dbReference type="Proteomes" id="UP001323798">
    <property type="component" value="Chromosome"/>
</dbReference>
<dbReference type="InterPro" id="IPR036390">
    <property type="entry name" value="WH_DNA-bd_sf"/>
</dbReference>
<protein>
    <submittedName>
        <fullName evidence="5">Helix-turn-helix domain-containing protein</fullName>
    </submittedName>
</protein>
<dbReference type="PANTHER" id="PTHR33204">
    <property type="entry name" value="TRANSCRIPTIONAL REGULATOR, MARR FAMILY"/>
    <property type="match status" value="1"/>
</dbReference>
<evidence type="ECO:0000256" key="3">
    <source>
        <dbReference type="ARBA" id="ARBA00023163"/>
    </source>
</evidence>
<keyword evidence="2" id="KW-0238">DNA-binding</keyword>
<evidence type="ECO:0000259" key="4">
    <source>
        <dbReference type="PROSITE" id="PS51118"/>
    </source>
</evidence>
<dbReference type="RefSeq" id="WP_320943813.1">
    <property type="nucleotide sequence ID" value="NZ_BAABEU010000009.1"/>
</dbReference>
<dbReference type="PANTHER" id="PTHR33204:SF18">
    <property type="entry name" value="TRANSCRIPTIONAL REGULATORY PROTEIN"/>
    <property type="match status" value="1"/>
</dbReference>
<keyword evidence="6" id="KW-1185">Reference proteome</keyword>
<evidence type="ECO:0000313" key="6">
    <source>
        <dbReference type="Proteomes" id="UP001323798"/>
    </source>
</evidence>
<dbReference type="Gene3D" id="1.10.10.10">
    <property type="entry name" value="Winged helix-like DNA-binding domain superfamily/Winged helix DNA-binding domain"/>
    <property type="match status" value="1"/>
</dbReference>
<accession>A0ABZ0SU00</accession>
<name>A0ABZ0SU00_9MICO</name>
<gene>
    <name evidence="5" type="ORF">SM116_07450</name>
</gene>
<evidence type="ECO:0000256" key="1">
    <source>
        <dbReference type="ARBA" id="ARBA00023015"/>
    </source>
</evidence>
<evidence type="ECO:0000256" key="2">
    <source>
        <dbReference type="ARBA" id="ARBA00023125"/>
    </source>
</evidence>
<organism evidence="5 6">
    <name type="scientific">Microbacterium rhizosphaerae</name>
    <dbReference type="NCBI Taxonomy" id="1678237"/>
    <lineage>
        <taxon>Bacteria</taxon>
        <taxon>Bacillati</taxon>
        <taxon>Actinomycetota</taxon>
        <taxon>Actinomycetes</taxon>
        <taxon>Micrococcales</taxon>
        <taxon>Microbacteriaceae</taxon>
        <taxon>Microbacterium</taxon>
    </lineage>
</organism>
<dbReference type="InterPro" id="IPR036388">
    <property type="entry name" value="WH-like_DNA-bd_sf"/>
</dbReference>
<reference evidence="5 6" key="1">
    <citation type="submission" date="2023-11" db="EMBL/GenBank/DDBJ databases">
        <title>Genome sequence of Microbacterium rhizosphaerae KACC 19337.</title>
        <authorList>
            <person name="Choi H."/>
            <person name="Kim S."/>
            <person name="Kim Y."/>
            <person name="Kwon S.-W."/>
            <person name="Heo J."/>
        </authorList>
    </citation>
    <scope>NUCLEOTIDE SEQUENCE [LARGE SCALE GENOMIC DNA]</scope>
    <source>
        <strain evidence="5 6">KACC 19337</strain>
    </source>
</reference>
<keyword evidence="3" id="KW-0804">Transcription</keyword>
<evidence type="ECO:0000313" key="5">
    <source>
        <dbReference type="EMBL" id="WPR91112.1"/>
    </source>
</evidence>
<feature type="domain" description="HTH hxlR-type" evidence="4">
    <location>
        <begin position="12"/>
        <end position="107"/>
    </location>
</feature>
<dbReference type="SUPFAM" id="SSF46785">
    <property type="entry name" value="Winged helix' DNA-binding domain"/>
    <property type="match status" value="1"/>
</dbReference>
<dbReference type="InterPro" id="IPR002577">
    <property type="entry name" value="HTH_HxlR"/>
</dbReference>
<dbReference type="EMBL" id="CP139368">
    <property type="protein sequence ID" value="WPR91112.1"/>
    <property type="molecule type" value="Genomic_DNA"/>
</dbReference>
<proteinExistence type="predicted"/>
<keyword evidence="1" id="KW-0805">Transcription regulation</keyword>
<dbReference type="PROSITE" id="PS51118">
    <property type="entry name" value="HTH_HXLR"/>
    <property type="match status" value="1"/>
</dbReference>
<dbReference type="Pfam" id="PF01638">
    <property type="entry name" value="HxlR"/>
    <property type="match status" value="1"/>
</dbReference>